<dbReference type="InterPro" id="IPR039315">
    <property type="entry name" value="CheW"/>
</dbReference>
<protein>
    <submittedName>
        <fullName evidence="2">Chemotaxis protein CheW</fullName>
    </submittedName>
</protein>
<dbReference type="Proteomes" id="UP000032452">
    <property type="component" value="Unassembled WGS sequence"/>
</dbReference>
<dbReference type="PROSITE" id="PS50851">
    <property type="entry name" value="CHEW"/>
    <property type="match status" value="1"/>
</dbReference>
<keyword evidence="3" id="KW-1185">Reference proteome</keyword>
<dbReference type="AlphaFoldDB" id="A0A0D8ZN98"/>
<dbReference type="SUPFAM" id="SSF50341">
    <property type="entry name" value="CheW-like"/>
    <property type="match status" value="1"/>
</dbReference>
<evidence type="ECO:0000313" key="2">
    <source>
        <dbReference type="EMBL" id="KJH69954.1"/>
    </source>
</evidence>
<accession>A0A0D8ZN98</accession>
<dbReference type="OrthoDB" id="425983at2"/>
<proteinExistence type="predicted"/>
<organism evidence="2 3">
    <name type="scientific">Aliterella atlantica CENA595</name>
    <dbReference type="NCBI Taxonomy" id="1618023"/>
    <lineage>
        <taxon>Bacteria</taxon>
        <taxon>Bacillati</taxon>
        <taxon>Cyanobacteriota</taxon>
        <taxon>Cyanophyceae</taxon>
        <taxon>Chroococcidiopsidales</taxon>
        <taxon>Aliterellaceae</taxon>
        <taxon>Aliterella</taxon>
    </lineage>
</organism>
<dbReference type="Gene3D" id="2.40.50.180">
    <property type="entry name" value="CheA-289, Domain 4"/>
    <property type="match status" value="1"/>
</dbReference>
<dbReference type="InterPro" id="IPR002545">
    <property type="entry name" value="CheW-lke_dom"/>
</dbReference>
<dbReference type="SMART" id="SM00260">
    <property type="entry name" value="CheW"/>
    <property type="match status" value="1"/>
</dbReference>
<gene>
    <name evidence="2" type="ORF">UH38_20700</name>
</gene>
<dbReference type="GO" id="GO:0006935">
    <property type="term" value="P:chemotaxis"/>
    <property type="evidence" value="ECO:0007669"/>
    <property type="project" value="InterPro"/>
</dbReference>
<feature type="domain" description="CheW-like" evidence="1">
    <location>
        <begin position="22"/>
        <end position="186"/>
    </location>
</feature>
<sequence length="186" mass="20247">MISEFLSKGIAVGSTNAEQTAEEQFLRFHLAPDLSAALPVQQMTEVVTVSTAKVVPIPHMPAWVIGVYNWRGEILWLVDLGYLLGGTPLYQQASSRSTYTAIVVHSSGQAVGRQQVGSQMAGRKMLGLAVNKVEDMEWFNPDLIQSPPESAVNPELVPFLRGYWLKPNGEIVVVLDGTSIIAGMPK</sequence>
<dbReference type="GO" id="GO:0007165">
    <property type="term" value="P:signal transduction"/>
    <property type="evidence" value="ECO:0007669"/>
    <property type="project" value="InterPro"/>
</dbReference>
<dbReference type="GO" id="GO:0005829">
    <property type="term" value="C:cytosol"/>
    <property type="evidence" value="ECO:0007669"/>
    <property type="project" value="TreeGrafter"/>
</dbReference>
<dbReference type="PATRIC" id="fig|1618023.3.peg.2423"/>
<name>A0A0D8ZN98_9CYAN</name>
<dbReference type="STRING" id="1618023.UH38_20700"/>
<dbReference type="PANTHER" id="PTHR22617:SF23">
    <property type="entry name" value="CHEMOTAXIS PROTEIN CHEW"/>
    <property type="match status" value="1"/>
</dbReference>
<dbReference type="InterPro" id="IPR036061">
    <property type="entry name" value="CheW-like_dom_sf"/>
</dbReference>
<dbReference type="PANTHER" id="PTHR22617">
    <property type="entry name" value="CHEMOTAXIS SENSOR HISTIDINE KINASE-RELATED"/>
    <property type="match status" value="1"/>
</dbReference>
<reference evidence="2 3" key="1">
    <citation type="submission" date="2015-02" db="EMBL/GenBank/DDBJ databases">
        <title>Draft genome of a novel marine cyanobacterium (Chroococcales) isolated from South Atlantic Ocean.</title>
        <authorList>
            <person name="Rigonato J."/>
            <person name="Alvarenga D.O."/>
            <person name="Branco L.H."/>
            <person name="Varani A.M."/>
            <person name="Brandini F.P."/>
            <person name="Fiore M.F."/>
        </authorList>
    </citation>
    <scope>NUCLEOTIDE SEQUENCE [LARGE SCALE GENOMIC DNA]</scope>
    <source>
        <strain evidence="2 3">CENA595</strain>
    </source>
</reference>
<dbReference type="RefSeq" id="WP_045056600.1">
    <property type="nucleotide sequence ID" value="NZ_CAWMDP010000027.1"/>
</dbReference>
<dbReference type="Pfam" id="PF01584">
    <property type="entry name" value="CheW"/>
    <property type="match status" value="1"/>
</dbReference>
<dbReference type="EMBL" id="JYON01000030">
    <property type="protein sequence ID" value="KJH69954.1"/>
    <property type="molecule type" value="Genomic_DNA"/>
</dbReference>
<evidence type="ECO:0000259" key="1">
    <source>
        <dbReference type="PROSITE" id="PS50851"/>
    </source>
</evidence>
<evidence type="ECO:0000313" key="3">
    <source>
        <dbReference type="Proteomes" id="UP000032452"/>
    </source>
</evidence>
<comment type="caution">
    <text evidence="2">The sequence shown here is derived from an EMBL/GenBank/DDBJ whole genome shotgun (WGS) entry which is preliminary data.</text>
</comment>